<accession>A0ABT8R2C7</accession>
<gene>
    <name evidence="3" type="ORF">Q0590_01700</name>
</gene>
<sequence>MSSAEYQINLPSSAAQPHSDPDQAVLLPASDKALVQAAHFNLAQEFLFVLGFAFSVLLLFKAAIFKTPSFTLSYLDNIFCHHIAINAP</sequence>
<comment type="caution">
    <text evidence="3">The sequence shown here is derived from an EMBL/GenBank/DDBJ whole genome shotgun (WGS) entry which is preliminary data.</text>
</comment>
<evidence type="ECO:0000313" key="3">
    <source>
        <dbReference type="EMBL" id="MDO1444942.1"/>
    </source>
</evidence>
<name>A0ABT8R2C7_9BACT</name>
<keyword evidence="4" id="KW-1185">Reference proteome</keyword>
<evidence type="ECO:0000256" key="2">
    <source>
        <dbReference type="SAM" id="Phobius"/>
    </source>
</evidence>
<feature type="region of interest" description="Disordered" evidence="1">
    <location>
        <begin position="1"/>
        <end position="21"/>
    </location>
</feature>
<dbReference type="Proteomes" id="UP001168528">
    <property type="component" value="Unassembled WGS sequence"/>
</dbReference>
<dbReference type="EMBL" id="JAUKPO010000001">
    <property type="protein sequence ID" value="MDO1444942.1"/>
    <property type="molecule type" value="Genomic_DNA"/>
</dbReference>
<keyword evidence="2" id="KW-1133">Transmembrane helix</keyword>
<evidence type="ECO:0000256" key="1">
    <source>
        <dbReference type="SAM" id="MobiDB-lite"/>
    </source>
</evidence>
<reference evidence="3" key="1">
    <citation type="submission" date="2023-07" db="EMBL/GenBank/DDBJ databases">
        <title>The genome sequence of Rhodocytophaga aerolata KACC 12507.</title>
        <authorList>
            <person name="Zhang X."/>
        </authorList>
    </citation>
    <scope>NUCLEOTIDE SEQUENCE</scope>
    <source>
        <strain evidence="3">KACC 12507</strain>
    </source>
</reference>
<keyword evidence="2" id="KW-0812">Transmembrane</keyword>
<feature type="compositionally biased region" description="Polar residues" evidence="1">
    <location>
        <begin position="1"/>
        <end position="16"/>
    </location>
</feature>
<proteinExistence type="predicted"/>
<protein>
    <submittedName>
        <fullName evidence="3">Uncharacterized protein</fullName>
    </submittedName>
</protein>
<organism evidence="3 4">
    <name type="scientific">Rhodocytophaga aerolata</name>
    <dbReference type="NCBI Taxonomy" id="455078"/>
    <lineage>
        <taxon>Bacteria</taxon>
        <taxon>Pseudomonadati</taxon>
        <taxon>Bacteroidota</taxon>
        <taxon>Cytophagia</taxon>
        <taxon>Cytophagales</taxon>
        <taxon>Rhodocytophagaceae</taxon>
        <taxon>Rhodocytophaga</taxon>
    </lineage>
</organism>
<evidence type="ECO:0000313" key="4">
    <source>
        <dbReference type="Proteomes" id="UP001168528"/>
    </source>
</evidence>
<feature type="transmembrane region" description="Helical" evidence="2">
    <location>
        <begin position="46"/>
        <end position="65"/>
    </location>
</feature>
<keyword evidence="2" id="KW-0472">Membrane</keyword>